<dbReference type="InterPro" id="IPR036881">
    <property type="entry name" value="Glyco_hydro_3_C_sf"/>
</dbReference>
<evidence type="ECO:0000313" key="9">
    <source>
        <dbReference type="EMBL" id="SFS59488.1"/>
    </source>
</evidence>
<dbReference type="PANTHER" id="PTHR30480:SF13">
    <property type="entry name" value="BETA-HEXOSAMINIDASE"/>
    <property type="match status" value="1"/>
</dbReference>
<dbReference type="InterPro" id="IPR019800">
    <property type="entry name" value="Glyco_hydro_3_AS"/>
</dbReference>
<dbReference type="Gene3D" id="3.20.20.300">
    <property type="entry name" value="Glycoside hydrolase, family 3, N-terminal domain"/>
    <property type="match status" value="1"/>
</dbReference>
<evidence type="ECO:0000259" key="8">
    <source>
        <dbReference type="Pfam" id="PF01915"/>
    </source>
</evidence>
<evidence type="ECO:0000256" key="2">
    <source>
        <dbReference type="ARBA" id="ARBA00005336"/>
    </source>
</evidence>
<dbReference type="EC" id="3.2.1.52" evidence="3"/>
<evidence type="ECO:0000256" key="5">
    <source>
        <dbReference type="ARBA" id="ARBA00023295"/>
    </source>
</evidence>
<dbReference type="GO" id="GO:0009254">
    <property type="term" value="P:peptidoglycan turnover"/>
    <property type="evidence" value="ECO:0007669"/>
    <property type="project" value="TreeGrafter"/>
</dbReference>
<dbReference type="Proteomes" id="UP000198660">
    <property type="component" value="Unassembled WGS sequence"/>
</dbReference>
<dbReference type="InterPro" id="IPR017853">
    <property type="entry name" value="GH"/>
</dbReference>
<gene>
    <name evidence="9" type="ORF">SAMN05444972_104105</name>
</gene>
<protein>
    <recommendedName>
        <fullName evidence="3">beta-N-acetylhexosaminidase</fullName>
        <ecNumber evidence="3">3.2.1.52</ecNumber>
    </recommendedName>
</protein>
<dbReference type="InterPro" id="IPR036962">
    <property type="entry name" value="Glyco_hydro_3_N_sf"/>
</dbReference>
<organism evidence="9 10">
    <name type="scientific">Marininema halotolerans</name>
    <dbReference type="NCBI Taxonomy" id="1155944"/>
    <lineage>
        <taxon>Bacteria</taxon>
        <taxon>Bacillati</taxon>
        <taxon>Bacillota</taxon>
        <taxon>Bacilli</taxon>
        <taxon>Bacillales</taxon>
        <taxon>Thermoactinomycetaceae</taxon>
        <taxon>Marininema</taxon>
    </lineage>
</organism>
<dbReference type="AlphaFoldDB" id="A0A1I6R4R6"/>
<sequence length="571" mass="62641">MTTILSLFLVLFLVAGYPMTAEGHQSEKPRSQGIDPLLKRMSIEEKVGQMMMVGFKGSEPTAEIRDLITKAHAGNIILFSWSENVGEPTQVAKLTNGLQKIAAKTPHQLPLLIAMDQEGGVVARLTQHAMELPGNMALGATRSTKGAYTAARLTAAEMRAVGVNMNLAPDVDVNVNPANPVIGVRSFAENPQLVADMGAAAIQGYQQHGVIATAKHFPGHGDTAVDSHLGLPVIDKTRAQLEEVELVPFKRAIKSKVDAMMTAHIHVPAFDPTPDLPATLSKPILTDLLRKELNYKGIIITDAMTMAGVSGTFGGVPKASVKAVQAGADMVLLTPELTTQEQMEVYQELVRAVYAGEISKKRMDESVRRILQVKSKYHLVHHRYVHVNRVEQRVGTSQHRKKAEELARKSITLVKNENHLLPLQLQTDEKLGIISPVSLRDYVLPYHANTTEFKMTSVNPTDSEIDQALEMAKGMDRLVVGTYSASLYPQQVKMVQALTKLEKPITVVALRNPYDIMKFPQVEAYMNAYGYRSVSLQAAVDTLFGVNSPQGKLPVTIPNLYPYGWGLRYGE</sequence>
<name>A0A1I6R4R6_9BACL</name>
<dbReference type="Pfam" id="PF01915">
    <property type="entry name" value="Glyco_hydro_3_C"/>
    <property type="match status" value="1"/>
</dbReference>
<evidence type="ECO:0000256" key="1">
    <source>
        <dbReference type="ARBA" id="ARBA00001231"/>
    </source>
</evidence>
<comment type="catalytic activity">
    <reaction evidence="1">
        <text>Hydrolysis of terminal non-reducing N-acetyl-D-hexosamine residues in N-acetyl-beta-D-hexosaminides.</text>
        <dbReference type="EC" id="3.2.1.52"/>
    </reaction>
</comment>
<feature type="domain" description="Glycoside hydrolase family 3 C-terminal" evidence="8">
    <location>
        <begin position="411"/>
        <end position="559"/>
    </location>
</feature>
<dbReference type="Pfam" id="PF00933">
    <property type="entry name" value="Glyco_hydro_3"/>
    <property type="match status" value="1"/>
</dbReference>
<dbReference type="InterPro" id="IPR001764">
    <property type="entry name" value="Glyco_hydro_3_N"/>
</dbReference>
<dbReference type="InterPro" id="IPR050226">
    <property type="entry name" value="NagZ_Beta-hexosaminidase"/>
</dbReference>
<keyword evidence="10" id="KW-1185">Reference proteome</keyword>
<evidence type="ECO:0000256" key="3">
    <source>
        <dbReference type="ARBA" id="ARBA00012663"/>
    </source>
</evidence>
<proteinExistence type="inferred from homology"/>
<dbReference type="GO" id="GO:0004563">
    <property type="term" value="F:beta-N-acetylhexosaminidase activity"/>
    <property type="evidence" value="ECO:0007669"/>
    <property type="project" value="UniProtKB-EC"/>
</dbReference>
<keyword evidence="4 6" id="KW-0378">Hydrolase</keyword>
<evidence type="ECO:0000256" key="6">
    <source>
        <dbReference type="RuleBase" id="RU361161"/>
    </source>
</evidence>
<dbReference type="GO" id="GO:0005975">
    <property type="term" value="P:carbohydrate metabolic process"/>
    <property type="evidence" value="ECO:0007669"/>
    <property type="project" value="InterPro"/>
</dbReference>
<evidence type="ECO:0000256" key="4">
    <source>
        <dbReference type="ARBA" id="ARBA00022801"/>
    </source>
</evidence>
<accession>A0A1I6R4R6</accession>
<feature type="domain" description="Glycoside hydrolase family 3 N-terminal" evidence="7">
    <location>
        <begin position="43"/>
        <end position="373"/>
    </location>
</feature>
<dbReference type="InterPro" id="IPR002772">
    <property type="entry name" value="Glyco_hydro_3_C"/>
</dbReference>
<comment type="similarity">
    <text evidence="2 6">Belongs to the glycosyl hydrolase 3 family.</text>
</comment>
<dbReference type="FunFam" id="3.20.20.300:FF:000014">
    <property type="entry name" value="Beta-hexosaminidase, lipoprotein"/>
    <property type="match status" value="1"/>
</dbReference>
<evidence type="ECO:0000313" key="10">
    <source>
        <dbReference type="Proteomes" id="UP000198660"/>
    </source>
</evidence>
<dbReference type="EMBL" id="FPAA01000004">
    <property type="protein sequence ID" value="SFS59488.1"/>
    <property type="molecule type" value="Genomic_DNA"/>
</dbReference>
<dbReference type="SUPFAM" id="SSF52279">
    <property type="entry name" value="Beta-D-glucan exohydrolase, C-terminal domain"/>
    <property type="match status" value="1"/>
</dbReference>
<keyword evidence="5 6" id="KW-0326">Glycosidase</keyword>
<dbReference type="SUPFAM" id="SSF51445">
    <property type="entry name" value="(Trans)glycosidases"/>
    <property type="match status" value="1"/>
</dbReference>
<dbReference type="NCBIfam" id="NF003740">
    <property type="entry name" value="PRK05337.1"/>
    <property type="match status" value="1"/>
</dbReference>
<dbReference type="Gene3D" id="3.40.50.1700">
    <property type="entry name" value="Glycoside hydrolase family 3 C-terminal domain"/>
    <property type="match status" value="1"/>
</dbReference>
<dbReference type="PANTHER" id="PTHR30480">
    <property type="entry name" value="BETA-HEXOSAMINIDASE-RELATED"/>
    <property type="match status" value="1"/>
</dbReference>
<evidence type="ECO:0000259" key="7">
    <source>
        <dbReference type="Pfam" id="PF00933"/>
    </source>
</evidence>
<reference evidence="10" key="1">
    <citation type="submission" date="2016-10" db="EMBL/GenBank/DDBJ databases">
        <authorList>
            <person name="Varghese N."/>
            <person name="Submissions S."/>
        </authorList>
    </citation>
    <scope>NUCLEOTIDE SEQUENCE [LARGE SCALE GENOMIC DNA]</scope>
    <source>
        <strain evidence="10">DSM 45789</strain>
    </source>
</reference>
<dbReference type="PROSITE" id="PS00775">
    <property type="entry name" value="GLYCOSYL_HYDROL_F3"/>
    <property type="match status" value="1"/>
</dbReference>